<sequence length="123" mass="13191">MERSREDEVRDRLADIAGDDPSPAEQALLGRLIRSFLGKNPGGVDQLAQLLRGGDTGQVREHAHALKGSATNIGADSLARVFAEIEHAARDGHVPDPDVTLGRIATEQAMVYPVLERIATEGD</sequence>
<evidence type="ECO:0000256" key="2">
    <source>
        <dbReference type="SAM" id="MobiDB-lite"/>
    </source>
</evidence>
<organism evidence="4 5">
    <name type="scientific">Paractinoplanes bogorensis</name>
    <dbReference type="NCBI Taxonomy" id="1610840"/>
    <lineage>
        <taxon>Bacteria</taxon>
        <taxon>Bacillati</taxon>
        <taxon>Actinomycetota</taxon>
        <taxon>Actinomycetes</taxon>
        <taxon>Micromonosporales</taxon>
        <taxon>Micromonosporaceae</taxon>
        <taxon>Paractinoplanes</taxon>
    </lineage>
</organism>
<dbReference type="Proteomes" id="UP001519654">
    <property type="component" value="Unassembled WGS sequence"/>
</dbReference>
<dbReference type="InterPro" id="IPR008207">
    <property type="entry name" value="Sig_transdc_His_kin_Hpt_dom"/>
</dbReference>
<dbReference type="RefSeq" id="WP_215792713.1">
    <property type="nucleotide sequence ID" value="NZ_JAHKKG010000011.1"/>
</dbReference>
<dbReference type="PROSITE" id="PS50894">
    <property type="entry name" value="HPT"/>
    <property type="match status" value="1"/>
</dbReference>
<protein>
    <submittedName>
        <fullName evidence="4">Hpt domain-containing protein</fullName>
    </submittedName>
</protein>
<comment type="caution">
    <text evidence="4">The sequence shown here is derived from an EMBL/GenBank/DDBJ whole genome shotgun (WGS) entry which is preliminary data.</text>
</comment>
<evidence type="ECO:0000259" key="3">
    <source>
        <dbReference type="PROSITE" id="PS50894"/>
    </source>
</evidence>
<reference evidence="4 5" key="1">
    <citation type="submission" date="2021-06" db="EMBL/GenBank/DDBJ databases">
        <title>Actinoplanes lichenicola sp. nov., and Actinoplanes ovalisporus sp. nov., isolated from lichen in Thailand.</title>
        <authorList>
            <person name="Saeng-In P."/>
            <person name="Kanchanasin P."/>
            <person name="Yuki M."/>
            <person name="Kudo T."/>
            <person name="Ohkuma M."/>
            <person name="Phongsopitanun W."/>
            <person name="Tanasupawat S."/>
        </authorList>
    </citation>
    <scope>NUCLEOTIDE SEQUENCE [LARGE SCALE GENOMIC DNA]</scope>
    <source>
        <strain evidence="4 5">NBRC 110975</strain>
    </source>
</reference>
<dbReference type="Gene3D" id="1.20.120.160">
    <property type="entry name" value="HPT domain"/>
    <property type="match status" value="1"/>
</dbReference>
<name>A0ABS5YYE2_9ACTN</name>
<evidence type="ECO:0000313" key="5">
    <source>
        <dbReference type="Proteomes" id="UP001519654"/>
    </source>
</evidence>
<dbReference type="EMBL" id="JAHKKG010000011">
    <property type="protein sequence ID" value="MBU2668459.1"/>
    <property type="molecule type" value="Genomic_DNA"/>
</dbReference>
<feature type="modified residue" description="Phosphohistidine" evidence="1">
    <location>
        <position position="64"/>
    </location>
</feature>
<feature type="region of interest" description="Disordered" evidence="2">
    <location>
        <begin position="1"/>
        <end position="21"/>
    </location>
</feature>
<feature type="compositionally biased region" description="Basic and acidic residues" evidence="2">
    <location>
        <begin position="1"/>
        <end position="14"/>
    </location>
</feature>
<evidence type="ECO:0000256" key="1">
    <source>
        <dbReference type="PROSITE-ProRule" id="PRU00110"/>
    </source>
</evidence>
<evidence type="ECO:0000313" key="4">
    <source>
        <dbReference type="EMBL" id="MBU2668459.1"/>
    </source>
</evidence>
<feature type="domain" description="HPt" evidence="3">
    <location>
        <begin position="25"/>
        <end position="123"/>
    </location>
</feature>
<dbReference type="SUPFAM" id="SSF47226">
    <property type="entry name" value="Histidine-containing phosphotransfer domain, HPT domain"/>
    <property type="match status" value="1"/>
</dbReference>
<keyword evidence="1" id="KW-0597">Phosphoprotein</keyword>
<keyword evidence="5" id="KW-1185">Reference proteome</keyword>
<dbReference type="InterPro" id="IPR036641">
    <property type="entry name" value="HPT_dom_sf"/>
</dbReference>
<accession>A0ABS5YYE2</accession>
<proteinExistence type="predicted"/>
<dbReference type="Pfam" id="PF01627">
    <property type="entry name" value="Hpt"/>
    <property type="match status" value="1"/>
</dbReference>
<gene>
    <name evidence="4" type="ORF">KOI35_33595</name>
</gene>